<gene>
    <name evidence="1" type="ORF">N47_E45950</name>
</gene>
<dbReference type="PANTHER" id="PTHR35810:SF1">
    <property type="entry name" value="CYTOPLASMIC PROTEIN"/>
    <property type="match status" value="1"/>
</dbReference>
<name>E1YLV0_9BACT</name>
<organism evidence="1">
    <name type="scientific">uncultured Desulfobacterium sp</name>
    <dbReference type="NCBI Taxonomy" id="201089"/>
    <lineage>
        <taxon>Bacteria</taxon>
        <taxon>Pseudomonadati</taxon>
        <taxon>Thermodesulfobacteriota</taxon>
        <taxon>Desulfobacteria</taxon>
        <taxon>Desulfobacterales</taxon>
        <taxon>Desulfobacteriaceae</taxon>
        <taxon>Desulfobacterium</taxon>
        <taxon>environmental samples</taxon>
    </lineage>
</organism>
<dbReference type="AlphaFoldDB" id="E1YLV0"/>
<protein>
    <submittedName>
        <fullName evidence="1">Uncharacterized protein</fullName>
    </submittedName>
</protein>
<proteinExistence type="predicted"/>
<accession>E1YLV0</accession>
<dbReference type="PANTHER" id="PTHR35810">
    <property type="entry name" value="CYTOPLASMIC PROTEIN-RELATED"/>
    <property type="match status" value="1"/>
</dbReference>
<evidence type="ECO:0000313" key="1">
    <source>
        <dbReference type="EMBL" id="CBX31083.1"/>
    </source>
</evidence>
<sequence length="71" mass="8170">MDVVLYKTDDGKAQLEVKLDRETVWLTQNQMANLFDKDTDTIGLHIRNIYKEGELSRKGTTEESSVVQNHC</sequence>
<reference evidence="1" key="1">
    <citation type="journal article" date="2011" name="Environ. Microbiol.">
        <title>Genomic insights into the metabolic potential of the polycyclic aromatic hydrocarbon degrading sulfate-reducing Deltaproteobacterium N47.</title>
        <authorList>
            <person name="Bergmann F."/>
            <person name="Selesi D."/>
            <person name="Weinmaier T."/>
            <person name="Tischler P."/>
            <person name="Rattei T."/>
            <person name="Meckenstock R.U."/>
        </authorList>
    </citation>
    <scope>NUCLEOTIDE SEQUENCE</scope>
</reference>
<dbReference type="EMBL" id="FR695877">
    <property type="protein sequence ID" value="CBX31083.1"/>
    <property type="molecule type" value="Genomic_DNA"/>
</dbReference>